<accession>A0A2S6CE82</accession>
<dbReference type="STRING" id="357750.A0A2S6CE82"/>
<dbReference type="Gene3D" id="2.60.120.200">
    <property type="match status" value="1"/>
</dbReference>
<gene>
    <name evidence="2" type="ORF">CBER1_03874</name>
</gene>
<feature type="region of interest" description="Disordered" evidence="1">
    <location>
        <begin position="1"/>
        <end position="38"/>
    </location>
</feature>
<keyword evidence="3" id="KW-1185">Reference proteome</keyword>
<proteinExistence type="predicted"/>
<dbReference type="PANTHER" id="PTHR35332">
    <property type="entry name" value="REGULATION OF ENOLASE PROTEIN 1"/>
    <property type="match status" value="1"/>
</dbReference>
<dbReference type="Proteomes" id="UP000237631">
    <property type="component" value="Unassembled WGS sequence"/>
</dbReference>
<reference evidence="3" key="1">
    <citation type="journal article" date="2017" name="bioRxiv">
        <title>Conservation of a gene cluster reveals novel cercosporin biosynthetic mechanisms and extends production to the genus Colletotrichum.</title>
        <authorList>
            <person name="de Jonge R."/>
            <person name="Ebert M.K."/>
            <person name="Huitt-Roehl C.R."/>
            <person name="Pal P."/>
            <person name="Suttle J.C."/>
            <person name="Spanner R.E."/>
            <person name="Neubauer J.D."/>
            <person name="Jurick W.M.II."/>
            <person name="Stott K.A."/>
            <person name="Secor G.A."/>
            <person name="Thomma B.P.H.J."/>
            <person name="Van de Peer Y."/>
            <person name="Townsend C.A."/>
            <person name="Bolton M.D."/>
        </authorList>
    </citation>
    <scope>NUCLEOTIDE SEQUENCE [LARGE SCALE GENOMIC DNA]</scope>
    <source>
        <strain evidence="3">CBS538.71</strain>
    </source>
</reference>
<protein>
    <submittedName>
        <fullName evidence="2">Uncharacterized protein</fullName>
    </submittedName>
</protein>
<sequence length="228" mass="26066">MPPSKWSAINGASQPKEDPTTESFTITAPPKTDIWRRSDTDDVFNAPTLYQKLPAKTFKSISVTVYAPWHTQYDQGGLILAFPSSATPKATENEIKKAEDEEPQKPVRPSRWVKAGIEFFELSSVLGIVGTDRFSDWSLAPMSQEYHQKARFKIERKEKTLWVYARQEGEEKLKPMREIKWAFMEGRDEEDIWVGVYAAKPTPEEGEDDEKGIEVSFSDLELELEDES</sequence>
<dbReference type="InterPro" id="IPR009784">
    <property type="entry name" value="DUF1349"/>
</dbReference>
<dbReference type="PANTHER" id="PTHR35332:SF2">
    <property type="entry name" value="REGULATION OF ENOLASE PROTEIN 1"/>
    <property type="match status" value="1"/>
</dbReference>
<dbReference type="OrthoDB" id="42525at2759"/>
<evidence type="ECO:0000313" key="3">
    <source>
        <dbReference type="Proteomes" id="UP000237631"/>
    </source>
</evidence>
<dbReference type="AlphaFoldDB" id="A0A2S6CE82"/>
<evidence type="ECO:0000313" key="2">
    <source>
        <dbReference type="EMBL" id="PPJ58042.1"/>
    </source>
</evidence>
<evidence type="ECO:0000256" key="1">
    <source>
        <dbReference type="SAM" id="MobiDB-lite"/>
    </source>
</evidence>
<name>A0A2S6CE82_9PEZI</name>
<organism evidence="2 3">
    <name type="scientific">Cercospora berteroae</name>
    <dbReference type="NCBI Taxonomy" id="357750"/>
    <lineage>
        <taxon>Eukaryota</taxon>
        <taxon>Fungi</taxon>
        <taxon>Dikarya</taxon>
        <taxon>Ascomycota</taxon>
        <taxon>Pezizomycotina</taxon>
        <taxon>Dothideomycetes</taxon>
        <taxon>Dothideomycetidae</taxon>
        <taxon>Mycosphaerellales</taxon>
        <taxon>Mycosphaerellaceae</taxon>
        <taxon>Cercospora</taxon>
    </lineage>
</organism>
<dbReference type="EMBL" id="PNEN01000475">
    <property type="protein sequence ID" value="PPJ58042.1"/>
    <property type="molecule type" value="Genomic_DNA"/>
</dbReference>
<dbReference type="Pfam" id="PF07081">
    <property type="entry name" value="DUF1349"/>
    <property type="match status" value="1"/>
</dbReference>
<comment type="caution">
    <text evidence="2">The sequence shown here is derived from an EMBL/GenBank/DDBJ whole genome shotgun (WGS) entry which is preliminary data.</text>
</comment>